<accession>A0A193SEN3</accession>
<evidence type="ECO:0000259" key="7">
    <source>
        <dbReference type="SMART" id="SM00226"/>
    </source>
</evidence>
<evidence type="ECO:0000256" key="5">
    <source>
        <dbReference type="ARBA" id="ARBA00051722"/>
    </source>
</evidence>
<gene>
    <name evidence="8" type="primary">wzb</name>
</gene>
<dbReference type="SMART" id="SM00226">
    <property type="entry name" value="LMWPc"/>
    <property type="match status" value="1"/>
</dbReference>
<dbReference type="Pfam" id="PF01451">
    <property type="entry name" value="LMWPc"/>
    <property type="match status" value="1"/>
</dbReference>
<name>A0A193SEN3_KLEPN</name>
<organism evidence="8">
    <name type="scientific">Klebsiella pneumoniae</name>
    <dbReference type="NCBI Taxonomy" id="573"/>
    <lineage>
        <taxon>Bacteria</taxon>
        <taxon>Pseudomonadati</taxon>
        <taxon>Pseudomonadota</taxon>
        <taxon>Gammaproteobacteria</taxon>
        <taxon>Enterobacterales</taxon>
        <taxon>Enterobacteriaceae</taxon>
        <taxon>Klebsiella/Raoultella group</taxon>
        <taxon>Klebsiella</taxon>
        <taxon>Klebsiella pneumoniae complex</taxon>
    </lineage>
</organism>
<keyword evidence="3 8" id="KW-0378">Hydrolase</keyword>
<dbReference type="FunFam" id="3.40.50.2300:FF:000041">
    <property type="entry name" value="Low molecular weight protein-tyrosine-phosphatase"/>
    <property type="match status" value="1"/>
</dbReference>
<evidence type="ECO:0000256" key="3">
    <source>
        <dbReference type="ARBA" id="ARBA00022801"/>
    </source>
</evidence>
<dbReference type="CDD" id="cd16343">
    <property type="entry name" value="LMWPTP"/>
    <property type="match status" value="1"/>
</dbReference>
<reference evidence="8" key="1">
    <citation type="submission" date="2016-02" db="EMBL/GenBank/DDBJ databases">
        <authorList>
            <person name="Wen L."/>
            <person name="He K."/>
            <person name="Yang H."/>
        </authorList>
    </citation>
    <scope>NUCLEOTIDE SEQUENCE</scope>
    <source>
        <strain evidence="8">K263An</strain>
    </source>
</reference>
<dbReference type="AlphaFoldDB" id="A0A193SEN3"/>
<dbReference type="EMBL" id="LT174585">
    <property type="protein sequence ID" value="CZQ25033.1"/>
    <property type="molecule type" value="Genomic_DNA"/>
</dbReference>
<feature type="active site" description="Proton donor" evidence="6">
    <location>
        <position position="115"/>
    </location>
</feature>
<dbReference type="EC" id="3.1.3.48" evidence="2"/>
<dbReference type="GO" id="GO:0004725">
    <property type="term" value="F:protein tyrosine phosphatase activity"/>
    <property type="evidence" value="ECO:0007669"/>
    <property type="project" value="UniProtKB-EC"/>
</dbReference>
<dbReference type="Gene3D" id="3.40.50.2300">
    <property type="match status" value="1"/>
</dbReference>
<comment type="similarity">
    <text evidence="1">Belongs to the low molecular weight phosphotyrosine protein phosphatase family.</text>
</comment>
<dbReference type="InterPro" id="IPR050438">
    <property type="entry name" value="LMW_PTPase"/>
</dbReference>
<feature type="domain" description="Phosphotyrosine protein phosphatase I" evidence="7">
    <location>
        <begin position="3"/>
        <end position="141"/>
    </location>
</feature>
<dbReference type="RefSeq" id="WP_071841190.1">
    <property type="nucleotide sequence ID" value="NZ_CAAGUJ010000007.1"/>
</dbReference>
<keyword evidence="4" id="KW-0904">Protein phosphatase</keyword>
<feature type="active site" evidence="6">
    <location>
        <position position="15"/>
    </location>
</feature>
<dbReference type="InterPro" id="IPR023485">
    <property type="entry name" value="Ptyr_pPase"/>
</dbReference>
<protein>
    <recommendedName>
        <fullName evidence="2">protein-tyrosine-phosphatase</fullName>
        <ecNumber evidence="2">3.1.3.48</ecNumber>
    </recommendedName>
</protein>
<evidence type="ECO:0000256" key="1">
    <source>
        <dbReference type="ARBA" id="ARBA00011063"/>
    </source>
</evidence>
<dbReference type="InterPro" id="IPR017867">
    <property type="entry name" value="Tyr_phospatase_low_mol_wt"/>
</dbReference>
<evidence type="ECO:0000256" key="4">
    <source>
        <dbReference type="ARBA" id="ARBA00022912"/>
    </source>
</evidence>
<comment type="catalytic activity">
    <reaction evidence="5">
        <text>O-phospho-L-tyrosyl-[protein] + H2O = L-tyrosyl-[protein] + phosphate</text>
        <dbReference type="Rhea" id="RHEA:10684"/>
        <dbReference type="Rhea" id="RHEA-COMP:10136"/>
        <dbReference type="Rhea" id="RHEA-COMP:20101"/>
        <dbReference type="ChEBI" id="CHEBI:15377"/>
        <dbReference type="ChEBI" id="CHEBI:43474"/>
        <dbReference type="ChEBI" id="CHEBI:46858"/>
        <dbReference type="ChEBI" id="CHEBI:61978"/>
        <dbReference type="EC" id="3.1.3.48"/>
    </reaction>
</comment>
<proteinExistence type="inferred from homology"/>
<reference evidence="8" key="2">
    <citation type="submission" date="2016-06" db="EMBL/GenBank/DDBJ databases">
        <title>Towards a vaccine: An investigation of Klebsiella pneumoniae surface antigens.</title>
        <authorList>
            <person name="Follador R."/>
            <person name="Heinz E."/>
            <person name="Wyres K.L."/>
            <person name="Ellington M.J."/>
            <person name="Kowarik M."/>
            <person name="Holt K.E."/>
            <person name="Thomson N.R."/>
        </authorList>
    </citation>
    <scope>NUCLEOTIDE SEQUENCE</scope>
    <source>
        <strain evidence="8">K263An</strain>
    </source>
</reference>
<dbReference type="SUPFAM" id="SSF52788">
    <property type="entry name" value="Phosphotyrosine protein phosphatases I"/>
    <property type="match status" value="1"/>
</dbReference>
<evidence type="ECO:0000256" key="6">
    <source>
        <dbReference type="PIRSR" id="PIRSR617867-1"/>
    </source>
</evidence>
<evidence type="ECO:0000313" key="8">
    <source>
        <dbReference type="EMBL" id="CZQ25033.1"/>
    </source>
</evidence>
<sequence length="144" mass="16232">MFDSILIVCTGNICRSPIAERILRSLLPEKRIDSAGTGALVDHPADQSAERVALKHGISLENHKGRQFSSAIARKYDLILVMEKVHQEQIARIAPEASGKTMLMGHWLDYREIPDPYRKSDEAFESVYQLIDLASKRWVDKLSG</sequence>
<dbReference type="PANTHER" id="PTHR11717">
    <property type="entry name" value="LOW MOLECULAR WEIGHT PROTEIN TYROSINE PHOSPHATASE"/>
    <property type="match status" value="1"/>
</dbReference>
<dbReference type="InterPro" id="IPR036196">
    <property type="entry name" value="Ptyr_pPase_sf"/>
</dbReference>
<evidence type="ECO:0000256" key="2">
    <source>
        <dbReference type="ARBA" id="ARBA00013064"/>
    </source>
</evidence>
<feature type="active site" description="Nucleophile" evidence="6">
    <location>
        <position position="9"/>
    </location>
</feature>
<dbReference type="PANTHER" id="PTHR11717:SF31">
    <property type="entry name" value="LOW MOLECULAR WEIGHT PROTEIN-TYROSINE-PHOSPHATASE ETP-RELATED"/>
    <property type="match status" value="1"/>
</dbReference>
<dbReference type="PRINTS" id="PR00719">
    <property type="entry name" value="LMWPTPASE"/>
</dbReference>